<proteinExistence type="predicted"/>
<evidence type="ECO:0000313" key="2">
    <source>
        <dbReference type="Proteomes" id="UP000609879"/>
    </source>
</evidence>
<keyword evidence="2" id="KW-1185">Reference proteome</keyword>
<organism evidence="1 2">
    <name type="scientific">Paractinoplanes deccanensis</name>
    <dbReference type="NCBI Taxonomy" id="113561"/>
    <lineage>
        <taxon>Bacteria</taxon>
        <taxon>Bacillati</taxon>
        <taxon>Actinomycetota</taxon>
        <taxon>Actinomycetes</taxon>
        <taxon>Micromonosporales</taxon>
        <taxon>Micromonosporaceae</taxon>
        <taxon>Paractinoplanes</taxon>
    </lineage>
</organism>
<name>A0ABQ3Y399_9ACTN</name>
<protein>
    <recommendedName>
        <fullName evidence="3">HEXXH motif domain-containing protein</fullName>
    </recommendedName>
</protein>
<evidence type="ECO:0008006" key="3">
    <source>
        <dbReference type="Google" id="ProtNLM"/>
    </source>
</evidence>
<dbReference type="InterPro" id="IPR026337">
    <property type="entry name" value="AKG_HExxH"/>
</dbReference>
<accession>A0ABQ3Y399</accession>
<comment type="caution">
    <text evidence="1">The sequence shown here is derived from an EMBL/GenBank/DDBJ whole genome shotgun (WGS) entry which is preliminary data.</text>
</comment>
<reference evidence="1 2" key="1">
    <citation type="submission" date="2021-01" db="EMBL/GenBank/DDBJ databases">
        <title>Whole genome shotgun sequence of Actinoplanes deccanensis NBRC 13994.</title>
        <authorList>
            <person name="Komaki H."/>
            <person name="Tamura T."/>
        </authorList>
    </citation>
    <scope>NUCLEOTIDE SEQUENCE [LARGE SCALE GENOMIC DNA]</scope>
    <source>
        <strain evidence="1 2">NBRC 13994</strain>
    </source>
</reference>
<dbReference type="EMBL" id="BOMI01000059">
    <property type="protein sequence ID" value="GID74462.1"/>
    <property type="molecule type" value="Genomic_DNA"/>
</dbReference>
<dbReference type="NCBIfam" id="TIGR04267">
    <property type="entry name" value="mod_HExxH"/>
    <property type="match status" value="1"/>
</dbReference>
<evidence type="ECO:0000313" key="1">
    <source>
        <dbReference type="EMBL" id="GID74462.1"/>
    </source>
</evidence>
<gene>
    <name evidence="1" type="ORF">Ade02nite_31030</name>
</gene>
<dbReference type="RefSeq" id="WP_203762835.1">
    <property type="nucleotide sequence ID" value="NZ_BAAABO010000006.1"/>
</dbReference>
<dbReference type="Proteomes" id="UP000609879">
    <property type="component" value="Unassembled WGS sequence"/>
</dbReference>
<sequence length="420" mass="44844">MIRRHDVTPAQFAALAAGYGGPETIEALARAQLSKHLLLIKFIAEAWVGARAHRDAAVETLTRAQAAAPAEVAELLGSPLVGAWAADCTRRLRGGLRAEIPLDAECNHLSAIAAAAAALAGVEARLEVPSFGGRVAVPGFGLTKLDGAAVATVACGRVTVAGAAQWLAPRTLSATSHGRSIRVTLDDVDPYRGGHHVPPTGRLTSVDGWQAVFAEAWDLLATHAPARADELAAGLRTLIPLQQVDSHSARSATIRDAFGAFGLTMPSRATDLAVTLVHEFQHSKLSGLLDVTRLSDPGATELHFAPWRIDPRPVSGLLQGVYAFLGIADLWRRLLPVVAEAPQEYAVVREQVRWGLTSLEGSGALTEAGRRFTSGMRAVFDDMAADRVPPELVRRAERKLRGTHDAWQRRHQTTDSPARP</sequence>